<dbReference type="InterPro" id="IPR013780">
    <property type="entry name" value="Glyco_hydro_b"/>
</dbReference>
<evidence type="ECO:0000259" key="5">
    <source>
        <dbReference type="SMART" id="SM00642"/>
    </source>
</evidence>
<comment type="caution">
    <text evidence="6">The sequence shown here is derived from an EMBL/GenBank/DDBJ whole genome shotgun (WGS) entry which is preliminary data.</text>
</comment>
<name>A0ABS2RK76_9ACTN</name>
<dbReference type="GO" id="GO:0016798">
    <property type="term" value="F:hydrolase activity, acting on glycosyl bonds"/>
    <property type="evidence" value="ECO:0007669"/>
    <property type="project" value="UniProtKB-KW"/>
</dbReference>
<dbReference type="Pfam" id="PF02922">
    <property type="entry name" value="CBM_48"/>
    <property type="match status" value="1"/>
</dbReference>
<dbReference type="InterPro" id="IPR017853">
    <property type="entry name" value="GH"/>
</dbReference>
<keyword evidence="2 6" id="KW-0378">Hydrolase</keyword>
<gene>
    <name evidence="6" type="ORF">JOE57_002331</name>
</gene>
<dbReference type="InterPro" id="IPR004193">
    <property type="entry name" value="Glyco_hydro_13_N"/>
</dbReference>
<feature type="region of interest" description="Disordered" evidence="4">
    <location>
        <begin position="712"/>
        <end position="737"/>
    </location>
</feature>
<feature type="domain" description="Glycosyl hydrolase family 13 catalytic" evidence="5">
    <location>
        <begin position="177"/>
        <end position="568"/>
    </location>
</feature>
<evidence type="ECO:0000256" key="2">
    <source>
        <dbReference type="ARBA" id="ARBA00022801"/>
    </source>
</evidence>
<dbReference type="PANTHER" id="PTHR43002">
    <property type="entry name" value="GLYCOGEN DEBRANCHING ENZYME"/>
    <property type="match status" value="1"/>
</dbReference>
<dbReference type="SUPFAM" id="SSF51011">
    <property type="entry name" value="Glycosyl hydrolase domain"/>
    <property type="match status" value="1"/>
</dbReference>
<dbReference type="EC" id="3.2.1.-" evidence="6"/>
<keyword evidence="3 6" id="KW-0326">Glycosidase</keyword>
<evidence type="ECO:0000256" key="1">
    <source>
        <dbReference type="ARBA" id="ARBA00008061"/>
    </source>
</evidence>
<evidence type="ECO:0000256" key="4">
    <source>
        <dbReference type="SAM" id="MobiDB-lite"/>
    </source>
</evidence>
<dbReference type="EMBL" id="JAFBCF010000001">
    <property type="protein sequence ID" value="MBM7799410.1"/>
    <property type="molecule type" value="Genomic_DNA"/>
</dbReference>
<dbReference type="InterPro" id="IPR014756">
    <property type="entry name" value="Ig_E-set"/>
</dbReference>
<evidence type="ECO:0000313" key="6">
    <source>
        <dbReference type="EMBL" id="MBM7799410.1"/>
    </source>
</evidence>
<comment type="similarity">
    <text evidence="1">Belongs to the glycosyl hydrolase 13 family.</text>
</comment>
<evidence type="ECO:0000256" key="3">
    <source>
        <dbReference type="ARBA" id="ARBA00023295"/>
    </source>
</evidence>
<dbReference type="InterPro" id="IPR006047">
    <property type="entry name" value="GH13_cat_dom"/>
</dbReference>
<dbReference type="CDD" id="cd11326">
    <property type="entry name" value="AmyAc_Glg_debranch"/>
    <property type="match status" value="1"/>
</dbReference>
<dbReference type="Gene3D" id="2.60.40.10">
    <property type="entry name" value="Immunoglobulins"/>
    <property type="match status" value="1"/>
</dbReference>
<dbReference type="SUPFAM" id="SSF51445">
    <property type="entry name" value="(Trans)glycosidases"/>
    <property type="match status" value="1"/>
</dbReference>
<dbReference type="RefSeq" id="WP_204918150.1">
    <property type="nucleotide sequence ID" value="NZ_BAAAQP010000003.1"/>
</dbReference>
<proteinExistence type="inferred from homology"/>
<dbReference type="InterPro" id="IPR013783">
    <property type="entry name" value="Ig-like_fold"/>
</dbReference>
<dbReference type="InterPro" id="IPR011837">
    <property type="entry name" value="Glycogen_debranch_GlgX"/>
</dbReference>
<dbReference type="Gene3D" id="3.20.20.80">
    <property type="entry name" value="Glycosidases"/>
    <property type="match status" value="1"/>
</dbReference>
<dbReference type="Gene3D" id="2.60.40.1180">
    <property type="entry name" value="Golgi alpha-mannosidase II"/>
    <property type="match status" value="1"/>
</dbReference>
<sequence length="737" mass="82511">MDMWPGRPYPMGATFDGTGVNFTLFSEIADKVELCLISDEGEETRVPVEEVDGFVWHVYLPGIQPGQRYGYRVHGPYDPANGHRCNPAKLLLDPYAKAIDGQIDGDESLFSYRFGKPDEFNDADSLGHTMLSVVTNPFFDWGHDRPPRHQYHDSVIYETHVKGLTMTHPGVPEEIRGTYAALGHPAIIEHLTKLGVTAVELLPVHQFVNDSHLVDQGLSNYWGYNTIGFLAPHNAYASSGSRGQQTTEFKAMVKALHEAQIEVILDVVYNHTAEGNERGPTIAFRGIDNAAYYRLVDDAKQHYYDTTGTGNSLLMRSPHVLQLIMDSLRYWVLEMHVDGFRFDLAATLARQFHEVDKLSAFFDIIQQDPVISQVKLIAEPWDLGDGGYQVGNFPPLWTEWNGKYRDTVRDYWRGEPASLAEFASRLTGSSDLYAHSDRRPTASVNFVIAHDGFTLRDLVSYNEKHNEANGEGGNDGESHNRSWNCGVEGETDDEAINALRLRQQRNFLTTLMVSQGVPMVAHGDELGRTQKGNNNVYAQDNELSWVNWDLNEDQQSLMQFASRVIELRKNHAVFRRRRFFAGDASHGGKSELGDIEWFSPDATPMDEEAWSTGFARSLMVFLNGDAIPEPDSMGRRIHDDHFLLLFNAHSEPVDFTLPPRTYGDGWALQLDTSSGLTDGSALDLWLACSRHAVEGHSVVVLRASEVPEEEKVASSARADAASHTIAKASQKAGRKKR</sequence>
<dbReference type="CDD" id="cd02856">
    <property type="entry name" value="E_set_GDE_Isoamylase_N"/>
    <property type="match status" value="1"/>
</dbReference>
<accession>A0ABS2RK76</accession>
<organism evidence="6 7">
    <name type="scientific">Microlunatus panaciterrae</name>
    <dbReference type="NCBI Taxonomy" id="400768"/>
    <lineage>
        <taxon>Bacteria</taxon>
        <taxon>Bacillati</taxon>
        <taxon>Actinomycetota</taxon>
        <taxon>Actinomycetes</taxon>
        <taxon>Propionibacteriales</taxon>
        <taxon>Propionibacteriaceae</taxon>
        <taxon>Microlunatus</taxon>
    </lineage>
</organism>
<keyword evidence="7" id="KW-1185">Reference proteome</keyword>
<evidence type="ECO:0000313" key="7">
    <source>
        <dbReference type="Proteomes" id="UP000704762"/>
    </source>
</evidence>
<dbReference type="SMART" id="SM00642">
    <property type="entry name" value="Aamy"/>
    <property type="match status" value="1"/>
</dbReference>
<dbReference type="InterPro" id="IPR044505">
    <property type="entry name" value="GlgX_Isoamylase_N_E_set"/>
</dbReference>
<dbReference type="NCBIfam" id="TIGR02100">
    <property type="entry name" value="glgX_debranch"/>
    <property type="match status" value="1"/>
</dbReference>
<protein>
    <submittedName>
        <fullName evidence="6">Glycogen operon protein</fullName>
        <ecNumber evidence="6">3.2.1.-</ecNumber>
    </submittedName>
</protein>
<reference evidence="6 7" key="1">
    <citation type="submission" date="2021-01" db="EMBL/GenBank/DDBJ databases">
        <title>Sequencing the genomes of 1000 actinobacteria strains.</title>
        <authorList>
            <person name="Klenk H.-P."/>
        </authorList>
    </citation>
    <scope>NUCLEOTIDE SEQUENCE [LARGE SCALE GENOMIC DNA]</scope>
    <source>
        <strain evidence="6 7">DSM 18662</strain>
    </source>
</reference>
<dbReference type="SUPFAM" id="SSF81296">
    <property type="entry name" value="E set domains"/>
    <property type="match status" value="1"/>
</dbReference>
<dbReference type="Proteomes" id="UP000704762">
    <property type="component" value="Unassembled WGS sequence"/>
</dbReference>